<evidence type="ECO:0000256" key="2">
    <source>
        <dbReference type="ARBA" id="ARBA00024867"/>
    </source>
</evidence>
<dbReference type="Pfam" id="PF04397">
    <property type="entry name" value="LytTR"/>
    <property type="match status" value="1"/>
</dbReference>
<feature type="domain" description="Response regulatory" evidence="4">
    <location>
        <begin position="3"/>
        <end position="120"/>
    </location>
</feature>
<dbReference type="Gene3D" id="3.40.50.2300">
    <property type="match status" value="1"/>
</dbReference>
<accession>A0A9D1MJQ5</accession>
<dbReference type="InterPro" id="IPR007492">
    <property type="entry name" value="LytTR_DNA-bd_dom"/>
</dbReference>
<dbReference type="InterPro" id="IPR001789">
    <property type="entry name" value="Sig_transdc_resp-reg_receiver"/>
</dbReference>
<dbReference type="AlphaFoldDB" id="A0A9D1MJQ5"/>
<dbReference type="SMART" id="SM00850">
    <property type="entry name" value="LytTR"/>
    <property type="match status" value="1"/>
</dbReference>
<evidence type="ECO:0000256" key="1">
    <source>
        <dbReference type="ARBA" id="ARBA00018672"/>
    </source>
</evidence>
<dbReference type="InterPro" id="IPR046947">
    <property type="entry name" value="LytR-like"/>
</dbReference>
<gene>
    <name evidence="6" type="ORF">IAB69_02345</name>
</gene>
<dbReference type="PANTHER" id="PTHR37299:SF1">
    <property type="entry name" value="STAGE 0 SPORULATION PROTEIN A HOMOLOG"/>
    <property type="match status" value="1"/>
</dbReference>
<evidence type="ECO:0000313" key="6">
    <source>
        <dbReference type="EMBL" id="HIU61470.1"/>
    </source>
</evidence>
<dbReference type="Pfam" id="PF00072">
    <property type="entry name" value="Response_reg"/>
    <property type="match status" value="1"/>
</dbReference>
<organism evidence="6 7">
    <name type="scientific">Candidatus Coproplasma excrementigallinarum</name>
    <dbReference type="NCBI Taxonomy" id="2840747"/>
    <lineage>
        <taxon>Bacteria</taxon>
        <taxon>Bacillati</taxon>
        <taxon>Bacillota</taxon>
        <taxon>Clostridia</taxon>
        <taxon>Eubacteriales</taxon>
        <taxon>Candidatus Coproplasma</taxon>
    </lineage>
</organism>
<dbReference type="Proteomes" id="UP000824110">
    <property type="component" value="Unassembled WGS sequence"/>
</dbReference>
<evidence type="ECO:0000313" key="7">
    <source>
        <dbReference type="Proteomes" id="UP000824110"/>
    </source>
</evidence>
<dbReference type="GO" id="GO:0003677">
    <property type="term" value="F:DNA binding"/>
    <property type="evidence" value="ECO:0007669"/>
    <property type="project" value="InterPro"/>
</dbReference>
<dbReference type="Gene3D" id="2.40.50.1020">
    <property type="entry name" value="LytTr DNA-binding domain"/>
    <property type="match status" value="1"/>
</dbReference>
<dbReference type="SUPFAM" id="SSF52172">
    <property type="entry name" value="CheY-like"/>
    <property type="match status" value="1"/>
</dbReference>
<evidence type="ECO:0000259" key="4">
    <source>
        <dbReference type="PROSITE" id="PS50110"/>
    </source>
</evidence>
<dbReference type="InterPro" id="IPR011006">
    <property type="entry name" value="CheY-like_superfamily"/>
</dbReference>
<keyword evidence="3" id="KW-0597">Phosphoprotein</keyword>
<name>A0A9D1MJQ5_9FIRM</name>
<protein>
    <recommendedName>
        <fullName evidence="1">Stage 0 sporulation protein A homolog</fullName>
    </recommendedName>
</protein>
<evidence type="ECO:0000259" key="5">
    <source>
        <dbReference type="PROSITE" id="PS50930"/>
    </source>
</evidence>
<dbReference type="PROSITE" id="PS50930">
    <property type="entry name" value="HTH_LYTTR"/>
    <property type="match status" value="1"/>
</dbReference>
<comment type="caution">
    <text evidence="6">The sequence shown here is derived from an EMBL/GenBank/DDBJ whole genome shotgun (WGS) entry which is preliminary data.</text>
</comment>
<feature type="domain" description="HTH LytTR-type" evidence="5">
    <location>
        <begin position="131"/>
        <end position="229"/>
    </location>
</feature>
<dbReference type="PANTHER" id="PTHR37299">
    <property type="entry name" value="TRANSCRIPTIONAL REGULATOR-RELATED"/>
    <property type="match status" value="1"/>
</dbReference>
<reference evidence="6" key="2">
    <citation type="journal article" date="2021" name="PeerJ">
        <title>Extensive microbial diversity within the chicken gut microbiome revealed by metagenomics and culture.</title>
        <authorList>
            <person name="Gilroy R."/>
            <person name="Ravi A."/>
            <person name="Getino M."/>
            <person name="Pursley I."/>
            <person name="Horton D.L."/>
            <person name="Alikhan N.F."/>
            <person name="Baker D."/>
            <person name="Gharbi K."/>
            <person name="Hall N."/>
            <person name="Watson M."/>
            <person name="Adriaenssens E.M."/>
            <person name="Foster-Nyarko E."/>
            <person name="Jarju S."/>
            <person name="Secka A."/>
            <person name="Antonio M."/>
            <person name="Oren A."/>
            <person name="Chaudhuri R.R."/>
            <person name="La Ragione R."/>
            <person name="Hildebrand F."/>
            <person name="Pallen M.J."/>
        </authorList>
    </citation>
    <scope>NUCLEOTIDE SEQUENCE</scope>
    <source>
        <strain evidence="6">CHK195-12923</strain>
    </source>
</reference>
<dbReference type="SMART" id="SM00448">
    <property type="entry name" value="REC"/>
    <property type="match status" value="1"/>
</dbReference>
<evidence type="ECO:0000256" key="3">
    <source>
        <dbReference type="PROSITE-ProRule" id="PRU00169"/>
    </source>
</evidence>
<proteinExistence type="predicted"/>
<dbReference type="GO" id="GO:0000156">
    <property type="term" value="F:phosphorelay response regulator activity"/>
    <property type="evidence" value="ECO:0007669"/>
    <property type="project" value="InterPro"/>
</dbReference>
<reference evidence="6" key="1">
    <citation type="submission" date="2020-10" db="EMBL/GenBank/DDBJ databases">
        <authorList>
            <person name="Gilroy R."/>
        </authorList>
    </citation>
    <scope>NUCLEOTIDE SEQUENCE</scope>
    <source>
        <strain evidence="6">CHK195-12923</strain>
    </source>
</reference>
<dbReference type="EMBL" id="DVNE01000022">
    <property type="protein sequence ID" value="HIU61470.1"/>
    <property type="molecule type" value="Genomic_DNA"/>
</dbReference>
<comment type="function">
    <text evidence="2">May play the central regulatory role in sporulation. It may be an element of the effector pathway responsible for the activation of sporulation genes in response to nutritional stress. Spo0A may act in concert with spo0H (a sigma factor) to control the expression of some genes that are critical to the sporulation process.</text>
</comment>
<feature type="modified residue" description="4-aspartylphosphate" evidence="3">
    <location>
        <position position="57"/>
    </location>
</feature>
<sequence>MRNIAVVEDEDMAADLLISYIQRYSQLSGEKFNVSRFTNAADFLENYRAIYAVVFMDIQMPKMNGMDGAMELRKLDKIVSIIFITNLVQYSQKGYEVDAVSFLVKPVSYFDFSLKFRKALNIYVMNEERSITIKYHGGLCRTSTDKLMYVEIIAHRLYYHLIDDDIDITGVLSEVEKELSEYGFLRCNSCYLVNPKFVVAVKGNEVQVGNRTLQISRPRRAAFLAELANWYAGQGGKS</sequence>
<dbReference type="PROSITE" id="PS50110">
    <property type="entry name" value="RESPONSE_REGULATORY"/>
    <property type="match status" value="1"/>
</dbReference>